<sequence length="210" mass="23435">MIVPDFTFFAAAYISNTPPITFSVIAEQEARDSIYVTDDKDNFFYQSSQLKETIATTEQFGQSKHNFNIILGQIGVGNVKLFSLFDAFGFCRNLTAVQSALTYCYEQTTSKCIFEKATLQSVLNFYNTENSNHTSIQKVTSYIGVKAVVQENEDLQEPVKLKKEEPEQTTNVDSLPLFSKGEEDAFTHKESGTSDAFSVEDSSSSRGSLE</sequence>
<dbReference type="OMA" id="ICEISMR"/>
<gene>
    <name evidence="2" type="primary">trwN</name>
</gene>
<feature type="region of interest" description="Disordered" evidence="1">
    <location>
        <begin position="157"/>
        <end position="210"/>
    </location>
</feature>
<protein>
    <submittedName>
        <fullName evidence="2">TrwN protein</fullName>
    </submittedName>
</protein>
<feature type="compositionally biased region" description="Low complexity" evidence="1">
    <location>
        <begin position="194"/>
        <end position="210"/>
    </location>
</feature>
<dbReference type="CAZy" id="GH23">
    <property type="family name" value="Glycoside Hydrolase Family 23"/>
</dbReference>
<evidence type="ECO:0000256" key="1">
    <source>
        <dbReference type="SAM" id="MobiDB-lite"/>
    </source>
</evidence>
<reference evidence="2" key="1">
    <citation type="journal article" date="2008" name="Mol. Biol. Evol.">
        <title>Diversifying selection and concerted evolution of a type IV secretion system in Bartonella.</title>
        <authorList>
            <person name="Nystedt B."/>
            <person name="Frank A.C."/>
            <person name="Thollesson M."/>
            <person name="Andersson S.G."/>
        </authorList>
    </citation>
    <scope>NUCLEOTIDE SEQUENCE</scope>
    <source>
        <strain evidence="2">As4aup</strain>
    </source>
</reference>
<name>B0RKB9_BARGR</name>
<organism evidence="2">
    <name type="scientific">Bartonella grahamii</name>
    <dbReference type="NCBI Taxonomy" id="33045"/>
    <lineage>
        <taxon>Bacteria</taxon>
        <taxon>Pseudomonadati</taxon>
        <taxon>Pseudomonadota</taxon>
        <taxon>Alphaproteobacteria</taxon>
        <taxon>Hyphomicrobiales</taxon>
        <taxon>Bartonellaceae</taxon>
        <taxon>Bartonella</taxon>
    </lineage>
</organism>
<evidence type="ECO:0000313" key="2">
    <source>
        <dbReference type="EMBL" id="CAP18745.1"/>
    </source>
</evidence>
<feature type="compositionally biased region" description="Basic and acidic residues" evidence="1">
    <location>
        <begin position="180"/>
        <end position="192"/>
    </location>
</feature>
<feature type="compositionally biased region" description="Basic and acidic residues" evidence="1">
    <location>
        <begin position="157"/>
        <end position="166"/>
    </location>
</feature>
<dbReference type="EMBL" id="AM905248">
    <property type="protein sequence ID" value="CAP18745.1"/>
    <property type="molecule type" value="Genomic_DNA"/>
</dbReference>
<dbReference type="AlphaFoldDB" id="B0RKB9"/>
<proteinExistence type="predicted"/>
<accession>B0RKB9</accession>